<organism evidence="1 2">
    <name type="scientific">Nonomuraea guangzhouensis</name>
    <dbReference type="NCBI Taxonomy" id="1291555"/>
    <lineage>
        <taxon>Bacteria</taxon>
        <taxon>Bacillati</taxon>
        <taxon>Actinomycetota</taxon>
        <taxon>Actinomycetes</taxon>
        <taxon>Streptosporangiales</taxon>
        <taxon>Streptosporangiaceae</taxon>
        <taxon>Nonomuraea</taxon>
    </lineage>
</organism>
<comment type="caution">
    <text evidence="1">The sequence shown here is derived from an EMBL/GenBank/DDBJ whole genome shotgun (WGS) entry which is preliminary data.</text>
</comment>
<reference evidence="2" key="1">
    <citation type="journal article" date="2019" name="Int. J. Syst. Evol. Microbiol.">
        <title>The Global Catalogue of Microorganisms (GCM) 10K type strain sequencing project: providing services to taxonomists for standard genome sequencing and annotation.</title>
        <authorList>
            <consortium name="The Broad Institute Genomics Platform"/>
            <consortium name="The Broad Institute Genome Sequencing Center for Infectious Disease"/>
            <person name="Wu L."/>
            <person name="Ma J."/>
        </authorList>
    </citation>
    <scope>NUCLEOTIDE SEQUENCE [LARGE SCALE GENOMIC DNA]</scope>
    <source>
        <strain evidence="2">CGMCC 1.15399</strain>
    </source>
</reference>
<proteinExistence type="predicted"/>
<evidence type="ECO:0000313" key="2">
    <source>
        <dbReference type="Proteomes" id="UP001597097"/>
    </source>
</evidence>
<gene>
    <name evidence="1" type="ORF">ACFSJ0_50410</name>
</gene>
<accession>A0ABW4GR56</accession>
<dbReference type="RefSeq" id="WP_219532087.1">
    <property type="nucleotide sequence ID" value="NZ_JAHKRM010000013.1"/>
</dbReference>
<sequence>MHSSGEERWVEALQQHAAHLAFADWQAGPDDWTSLYTNFDEEDAPITEVAVYRGHERIHFRRYTGSELTQFWTRLVNAVSE</sequence>
<protein>
    <submittedName>
        <fullName evidence="1">Uncharacterized protein</fullName>
    </submittedName>
</protein>
<name>A0ABW4GR56_9ACTN</name>
<dbReference type="Proteomes" id="UP001597097">
    <property type="component" value="Unassembled WGS sequence"/>
</dbReference>
<evidence type="ECO:0000313" key="1">
    <source>
        <dbReference type="EMBL" id="MFD1545333.1"/>
    </source>
</evidence>
<dbReference type="EMBL" id="JBHUCM010000047">
    <property type="protein sequence ID" value="MFD1545333.1"/>
    <property type="molecule type" value="Genomic_DNA"/>
</dbReference>
<keyword evidence="2" id="KW-1185">Reference proteome</keyword>